<reference evidence="6" key="1">
    <citation type="submission" date="2021-03" db="EMBL/GenBank/DDBJ databases">
        <authorList>
            <person name="Wang G."/>
        </authorList>
    </citation>
    <scope>NUCLEOTIDE SEQUENCE</scope>
    <source>
        <strain evidence="6">KCTC 12899</strain>
    </source>
</reference>
<dbReference type="GO" id="GO:0003700">
    <property type="term" value="F:DNA-binding transcription factor activity"/>
    <property type="evidence" value="ECO:0007669"/>
    <property type="project" value="InterPro"/>
</dbReference>
<dbReference type="PANTHER" id="PTHR30126">
    <property type="entry name" value="HTH-TYPE TRANSCRIPTIONAL REGULATOR"/>
    <property type="match status" value="1"/>
</dbReference>
<dbReference type="AlphaFoldDB" id="A0A8J7U1M2"/>
<organism evidence="6 7">
    <name type="scientific">Acanthopleuribacter pedis</name>
    <dbReference type="NCBI Taxonomy" id="442870"/>
    <lineage>
        <taxon>Bacteria</taxon>
        <taxon>Pseudomonadati</taxon>
        <taxon>Acidobacteriota</taxon>
        <taxon>Holophagae</taxon>
        <taxon>Acanthopleuribacterales</taxon>
        <taxon>Acanthopleuribacteraceae</taxon>
        <taxon>Acanthopleuribacter</taxon>
    </lineage>
</organism>
<dbReference type="RefSeq" id="WP_207857049.1">
    <property type="nucleotide sequence ID" value="NZ_JAFREP010000003.1"/>
</dbReference>
<evidence type="ECO:0000256" key="4">
    <source>
        <dbReference type="ARBA" id="ARBA00023163"/>
    </source>
</evidence>
<dbReference type="PRINTS" id="PR00039">
    <property type="entry name" value="HTHLYSR"/>
</dbReference>
<keyword evidence="4" id="KW-0804">Transcription</keyword>
<dbReference type="InterPro" id="IPR036388">
    <property type="entry name" value="WH-like_DNA-bd_sf"/>
</dbReference>
<dbReference type="PROSITE" id="PS50931">
    <property type="entry name" value="HTH_LYSR"/>
    <property type="match status" value="1"/>
</dbReference>
<dbReference type="SUPFAM" id="SSF53850">
    <property type="entry name" value="Periplasmic binding protein-like II"/>
    <property type="match status" value="1"/>
</dbReference>
<dbReference type="Pfam" id="PF03466">
    <property type="entry name" value="LysR_substrate"/>
    <property type="match status" value="1"/>
</dbReference>
<dbReference type="SUPFAM" id="SSF46785">
    <property type="entry name" value="Winged helix' DNA-binding domain"/>
    <property type="match status" value="1"/>
</dbReference>
<comment type="similarity">
    <text evidence="1">Belongs to the LysR transcriptional regulatory family.</text>
</comment>
<dbReference type="Proteomes" id="UP000664417">
    <property type="component" value="Unassembled WGS sequence"/>
</dbReference>
<evidence type="ECO:0000256" key="3">
    <source>
        <dbReference type="ARBA" id="ARBA00023125"/>
    </source>
</evidence>
<dbReference type="Gene3D" id="1.10.10.10">
    <property type="entry name" value="Winged helix-like DNA-binding domain superfamily/Winged helix DNA-binding domain"/>
    <property type="match status" value="1"/>
</dbReference>
<dbReference type="GO" id="GO:0000976">
    <property type="term" value="F:transcription cis-regulatory region binding"/>
    <property type="evidence" value="ECO:0007669"/>
    <property type="project" value="TreeGrafter"/>
</dbReference>
<keyword evidence="7" id="KW-1185">Reference proteome</keyword>
<dbReference type="PANTHER" id="PTHR30126:SF88">
    <property type="entry name" value="TRANSCRIPTIONAL REGULATOR-RELATED"/>
    <property type="match status" value="1"/>
</dbReference>
<accession>A0A8J7U1M2</accession>
<dbReference type="InterPro" id="IPR000847">
    <property type="entry name" value="LysR_HTH_N"/>
</dbReference>
<evidence type="ECO:0000256" key="2">
    <source>
        <dbReference type="ARBA" id="ARBA00023015"/>
    </source>
</evidence>
<name>A0A8J7U1M2_9BACT</name>
<evidence type="ECO:0000259" key="5">
    <source>
        <dbReference type="PROSITE" id="PS50931"/>
    </source>
</evidence>
<proteinExistence type="inferred from homology"/>
<feature type="domain" description="HTH lysR-type" evidence="5">
    <location>
        <begin position="1"/>
        <end position="58"/>
    </location>
</feature>
<keyword evidence="2" id="KW-0805">Transcription regulation</keyword>
<gene>
    <name evidence="6" type="ORF">J3U88_04300</name>
</gene>
<dbReference type="InterPro" id="IPR036390">
    <property type="entry name" value="WH_DNA-bd_sf"/>
</dbReference>
<dbReference type="EMBL" id="JAFREP010000003">
    <property type="protein sequence ID" value="MBO1317672.1"/>
    <property type="molecule type" value="Genomic_DNA"/>
</dbReference>
<dbReference type="InterPro" id="IPR005119">
    <property type="entry name" value="LysR_subst-bd"/>
</dbReference>
<evidence type="ECO:0000313" key="6">
    <source>
        <dbReference type="EMBL" id="MBO1317672.1"/>
    </source>
</evidence>
<sequence>MTLDQLLVLDTILTHGSFRAAAEVLNRSQPALSVAIRKLEETLGFSLFDRTGYRPVITPAGQVFHQKAQMLLRQAEGLNELGRQLAAGKESELTITITAIAPMPLILSILKRFEDRHPDTRLHINFEVMSGNYERLIQRETDFSLTMLDGAMPEVSFLPLAEVTMIPVAAPALARAVTDIDTLRDYVQVVVRDSASVKPRIERGGLLEGGRRWLVGNVFIKKEIILAGLGWGSLPDHLIRAELAAGKLQPLRLTNIRRVSIQLGLARLAERPMGPVARELWALFQGEFSNATHIHRDRFE</sequence>
<comment type="caution">
    <text evidence="6">The sequence shown here is derived from an EMBL/GenBank/DDBJ whole genome shotgun (WGS) entry which is preliminary data.</text>
</comment>
<dbReference type="Gene3D" id="3.40.190.290">
    <property type="match status" value="1"/>
</dbReference>
<keyword evidence="3" id="KW-0238">DNA-binding</keyword>
<evidence type="ECO:0000313" key="7">
    <source>
        <dbReference type="Proteomes" id="UP000664417"/>
    </source>
</evidence>
<protein>
    <submittedName>
        <fullName evidence="6">LysR family transcriptional regulator</fullName>
    </submittedName>
</protein>
<evidence type="ECO:0000256" key="1">
    <source>
        <dbReference type="ARBA" id="ARBA00009437"/>
    </source>
</evidence>
<dbReference type="FunFam" id="1.10.10.10:FF:000001">
    <property type="entry name" value="LysR family transcriptional regulator"/>
    <property type="match status" value="1"/>
</dbReference>
<dbReference type="Pfam" id="PF00126">
    <property type="entry name" value="HTH_1"/>
    <property type="match status" value="1"/>
</dbReference>